<evidence type="ECO:0000313" key="2">
    <source>
        <dbReference type="EMBL" id="MBB5283939.1"/>
    </source>
</evidence>
<reference evidence="2 3" key="1">
    <citation type="submission" date="2020-08" db="EMBL/GenBank/DDBJ databases">
        <title>Genomic Encyclopedia of Type Strains, Phase IV (KMG-IV): sequencing the most valuable type-strain genomes for metagenomic binning, comparative biology and taxonomic classification.</title>
        <authorList>
            <person name="Goeker M."/>
        </authorList>
    </citation>
    <scope>NUCLEOTIDE SEQUENCE [LARGE SCALE GENOMIC DNA]</scope>
    <source>
        <strain evidence="2 3">DSM 105074</strain>
    </source>
</reference>
<protein>
    <recommendedName>
        <fullName evidence="4">Glycosyltransferase RgtA/B/C/D-like domain-containing protein</fullName>
    </recommendedName>
</protein>
<dbReference type="AlphaFoldDB" id="A0A840TWB8"/>
<keyword evidence="1" id="KW-0812">Transmembrane</keyword>
<feature type="transmembrane region" description="Helical" evidence="1">
    <location>
        <begin position="303"/>
        <end position="324"/>
    </location>
</feature>
<feature type="transmembrane region" description="Helical" evidence="1">
    <location>
        <begin position="173"/>
        <end position="203"/>
    </location>
</feature>
<feature type="transmembrane region" description="Helical" evidence="1">
    <location>
        <begin position="90"/>
        <end position="110"/>
    </location>
</feature>
<feature type="transmembrane region" description="Helical" evidence="1">
    <location>
        <begin position="336"/>
        <end position="355"/>
    </location>
</feature>
<evidence type="ECO:0008006" key="4">
    <source>
        <dbReference type="Google" id="ProtNLM"/>
    </source>
</evidence>
<feature type="transmembrane region" description="Helical" evidence="1">
    <location>
        <begin position="122"/>
        <end position="144"/>
    </location>
</feature>
<name>A0A840TWB8_9BACT</name>
<keyword evidence="1" id="KW-0472">Membrane</keyword>
<evidence type="ECO:0000256" key="1">
    <source>
        <dbReference type="SAM" id="Phobius"/>
    </source>
</evidence>
<feature type="transmembrane region" description="Helical" evidence="1">
    <location>
        <begin position="209"/>
        <end position="229"/>
    </location>
</feature>
<keyword evidence="1" id="KW-1133">Transmembrane helix</keyword>
<organism evidence="2 3">
    <name type="scientific">Rhabdobacter roseus</name>
    <dbReference type="NCBI Taxonomy" id="1655419"/>
    <lineage>
        <taxon>Bacteria</taxon>
        <taxon>Pseudomonadati</taxon>
        <taxon>Bacteroidota</taxon>
        <taxon>Cytophagia</taxon>
        <taxon>Cytophagales</taxon>
        <taxon>Cytophagaceae</taxon>
        <taxon>Rhabdobacter</taxon>
    </lineage>
</organism>
<feature type="transmembrane region" description="Helical" evidence="1">
    <location>
        <begin position="362"/>
        <end position="382"/>
    </location>
</feature>
<sequence>MPAANPTRSVFFFGVIVLGIVLLYVGYINHYALNIPISDDYDLVRVKYTLLTQELSGWEQLKLLLEPENDHRILFPRLVALGFYAWEGFINYRTLIFFVNACLLGLLLVWGLSFRRQGLSHWYLLPVLLWYLNPFLYDVTLWGINGMQHTMLNLLVFSSLYVLSYFQKKGTLLVGLVLALMATFTNGNGFLVFPAGLAMLLVAREWGKSAVWSAGMLVALGGYFFNYKAGQATQVDFTAEFIRNVAISFGALSAGWVEAFGADPGTLIWLSFGLGYLTLLLIVLGLALLLFPVTTFSARSGPYFWVGVLVFSALTIGIIAVSRGGRDLFSVFTSRYSLYPIHLLTLVYVIVLAVVRRGPQRVIFVGALLFGLLFVAESYFQYAKGRDVRYRNLVADHFNWRQHRRLVTHFRSDLADFFTLDAYQRGIYRMSDFPLVGAERAMRARWSSTIHEVPLALTTQTDSIRFFGTPQQITQFTLDNTTLPDQNRGYYLVLKSHSGATYLLPTWPTPGGRKRFFTAGEVYKPGFTVTSYTENFRPGTYRIGLLTGQPGKYQVQSTSYALQVDSTSASLRIQPLSP</sequence>
<feature type="transmembrane region" description="Helical" evidence="1">
    <location>
        <begin position="267"/>
        <end position="291"/>
    </location>
</feature>
<keyword evidence="3" id="KW-1185">Reference proteome</keyword>
<feature type="transmembrane region" description="Helical" evidence="1">
    <location>
        <begin position="241"/>
        <end position="261"/>
    </location>
</feature>
<dbReference type="EMBL" id="JACHGF010000003">
    <property type="protein sequence ID" value="MBB5283939.1"/>
    <property type="molecule type" value="Genomic_DNA"/>
</dbReference>
<proteinExistence type="predicted"/>
<evidence type="ECO:0000313" key="3">
    <source>
        <dbReference type="Proteomes" id="UP000557307"/>
    </source>
</evidence>
<dbReference type="Proteomes" id="UP000557307">
    <property type="component" value="Unassembled WGS sequence"/>
</dbReference>
<dbReference type="RefSeq" id="WP_184173845.1">
    <property type="nucleotide sequence ID" value="NZ_JACHGF010000003.1"/>
</dbReference>
<feature type="transmembrane region" description="Helical" evidence="1">
    <location>
        <begin position="12"/>
        <end position="33"/>
    </location>
</feature>
<accession>A0A840TWB8</accession>
<feature type="transmembrane region" description="Helical" evidence="1">
    <location>
        <begin position="150"/>
        <end position="166"/>
    </location>
</feature>
<comment type="caution">
    <text evidence="2">The sequence shown here is derived from an EMBL/GenBank/DDBJ whole genome shotgun (WGS) entry which is preliminary data.</text>
</comment>
<gene>
    <name evidence="2" type="ORF">HNQ92_002082</name>
</gene>